<evidence type="ECO:0000259" key="5">
    <source>
        <dbReference type="PROSITE" id="PS50931"/>
    </source>
</evidence>
<dbReference type="PROSITE" id="PS50931">
    <property type="entry name" value="HTH_LYSR"/>
    <property type="match status" value="1"/>
</dbReference>
<evidence type="ECO:0000313" key="7">
    <source>
        <dbReference type="Proteomes" id="UP000001982"/>
    </source>
</evidence>
<keyword evidence="7" id="KW-1185">Reference proteome</keyword>
<evidence type="ECO:0000256" key="2">
    <source>
        <dbReference type="ARBA" id="ARBA00023015"/>
    </source>
</evidence>
<proteinExistence type="inferred from homology"/>
<dbReference type="AlphaFoldDB" id="Q12JE1"/>
<dbReference type="Gene3D" id="3.40.190.290">
    <property type="match status" value="1"/>
</dbReference>
<organism evidence="6 7">
    <name type="scientific">Shewanella denitrificans (strain OS217 / ATCC BAA-1090 / DSM 15013)</name>
    <dbReference type="NCBI Taxonomy" id="318161"/>
    <lineage>
        <taxon>Bacteria</taxon>
        <taxon>Pseudomonadati</taxon>
        <taxon>Pseudomonadota</taxon>
        <taxon>Gammaproteobacteria</taxon>
        <taxon>Alteromonadales</taxon>
        <taxon>Shewanellaceae</taxon>
        <taxon>Shewanella</taxon>
    </lineage>
</organism>
<dbReference type="GO" id="GO:0000976">
    <property type="term" value="F:transcription cis-regulatory region binding"/>
    <property type="evidence" value="ECO:0007669"/>
    <property type="project" value="TreeGrafter"/>
</dbReference>
<dbReference type="STRING" id="318161.Sden_3159"/>
<sequence>MNLQGMRALVLTAELGSVSAAARRMGKRQSQVSQWLSNLELDLGLTLFERTQNQIVLNAAGEALLPSAIMALSQWDSFQGAAEVLALQGKNTLVLGVENYIPISSLNQAVVLFCQAFPKVNVEIISDSRDALLESFKTKEIDLVLVNEDLSLAQLQWGYCRVGRYQDVFVVSPDHPLAGQVCDGRELAQYRELIWGRGEMKADILDVGFSSHYCISPDLPQLLTLLGQLPAYSVLPKVLVQYKLDSGELVILNLANELAPMARFTQLFWHHGFELSPLGKPLLAELKVALNQMI</sequence>
<dbReference type="PANTHER" id="PTHR30126">
    <property type="entry name" value="HTH-TYPE TRANSCRIPTIONAL REGULATOR"/>
    <property type="match status" value="1"/>
</dbReference>
<dbReference type="EMBL" id="CP000302">
    <property type="protein sequence ID" value="ABE56435.1"/>
    <property type="molecule type" value="Genomic_DNA"/>
</dbReference>
<reference evidence="6 7" key="1">
    <citation type="submission" date="2006-03" db="EMBL/GenBank/DDBJ databases">
        <title>Complete sequence of Shewanella denitrificans OS217.</title>
        <authorList>
            <consortium name="US DOE Joint Genome Institute"/>
            <person name="Copeland A."/>
            <person name="Lucas S."/>
            <person name="Lapidus A."/>
            <person name="Barry K."/>
            <person name="Detter J.C."/>
            <person name="Glavina del Rio T."/>
            <person name="Hammon N."/>
            <person name="Israni S."/>
            <person name="Dalin E."/>
            <person name="Tice H."/>
            <person name="Pitluck S."/>
            <person name="Brettin T."/>
            <person name="Bruce D."/>
            <person name="Han C."/>
            <person name="Tapia R."/>
            <person name="Gilna P."/>
            <person name="Kiss H."/>
            <person name="Schmutz J."/>
            <person name="Larimer F."/>
            <person name="Land M."/>
            <person name="Hauser L."/>
            <person name="Kyrpides N."/>
            <person name="Lykidis A."/>
            <person name="Richardson P."/>
        </authorList>
    </citation>
    <scope>NUCLEOTIDE SEQUENCE [LARGE SCALE GENOMIC DNA]</scope>
    <source>
        <strain evidence="7">OS217 / ATCC BAA-1090 / DSM 15013</strain>
    </source>
</reference>
<dbReference type="CDD" id="cd05466">
    <property type="entry name" value="PBP2_LTTR_substrate"/>
    <property type="match status" value="1"/>
</dbReference>
<dbReference type="eggNOG" id="COG0583">
    <property type="taxonomic scope" value="Bacteria"/>
</dbReference>
<dbReference type="Proteomes" id="UP000001982">
    <property type="component" value="Chromosome"/>
</dbReference>
<dbReference type="PANTHER" id="PTHR30126:SF91">
    <property type="entry name" value="LYSR FAMILY TRANSCRIPTIONAL REGULATOR"/>
    <property type="match status" value="1"/>
</dbReference>
<dbReference type="InterPro" id="IPR036388">
    <property type="entry name" value="WH-like_DNA-bd_sf"/>
</dbReference>
<dbReference type="KEGG" id="sdn:Sden_3159"/>
<keyword evidence="2" id="KW-0805">Transcription regulation</keyword>
<dbReference type="InterPro" id="IPR000847">
    <property type="entry name" value="LysR_HTH_N"/>
</dbReference>
<keyword evidence="3" id="KW-0238">DNA-binding</keyword>
<dbReference type="InterPro" id="IPR036390">
    <property type="entry name" value="WH_DNA-bd_sf"/>
</dbReference>
<dbReference type="Pfam" id="PF00126">
    <property type="entry name" value="HTH_1"/>
    <property type="match status" value="1"/>
</dbReference>
<dbReference type="Pfam" id="PF03466">
    <property type="entry name" value="LysR_substrate"/>
    <property type="match status" value="1"/>
</dbReference>
<dbReference type="RefSeq" id="WP_011497580.1">
    <property type="nucleotide sequence ID" value="NC_007954.1"/>
</dbReference>
<dbReference type="HOGENOM" id="CLU_039613_35_0_6"/>
<accession>Q12JE1</accession>
<protein>
    <submittedName>
        <fullName evidence="6">Transcriptional regulator, LysR family</fullName>
    </submittedName>
</protein>
<evidence type="ECO:0000256" key="3">
    <source>
        <dbReference type="ARBA" id="ARBA00023125"/>
    </source>
</evidence>
<dbReference type="SUPFAM" id="SSF46785">
    <property type="entry name" value="Winged helix' DNA-binding domain"/>
    <property type="match status" value="1"/>
</dbReference>
<dbReference type="OrthoDB" id="9786526at2"/>
<comment type="similarity">
    <text evidence="1">Belongs to the LysR transcriptional regulatory family.</text>
</comment>
<feature type="domain" description="HTH lysR-type" evidence="5">
    <location>
        <begin position="1"/>
        <end position="58"/>
    </location>
</feature>
<dbReference type="SUPFAM" id="SSF53850">
    <property type="entry name" value="Periplasmic binding protein-like II"/>
    <property type="match status" value="1"/>
</dbReference>
<dbReference type="InterPro" id="IPR005119">
    <property type="entry name" value="LysR_subst-bd"/>
</dbReference>
<evidence type="ECO:0000313" key="6">
    <source>
        <dbReference type="EMBL" id="ABE56435.1"/>
    </source>
</evidence>
<evidence type="ECO:0000256" key="1">
    <source>
        <dbReference type="ARBA" id="ARBA00009437"/>
    </source>
</evidence>
<dbReference type="Gene3D" id="1.10.10.10">
    <property type="entry name" value="Winged helix-like DNA-binding domain superfamily/Winged helix DNA-binding domain"/>
    <property type="match status" value="1"/>
</dbReference>
<evidence type="ECO:0000256" key="4">
    <source>
        <dbReference type="ARBA" id="ARBA00023163"/>
    </source>
</evidence>
<name>Q12JE1_SHEDO</name>
<dbReference type="GO" id="GO:0003700">
    <property type="term" value="F:DNA-binding transcription factor activity"/>
    <property type="evidence" value="ECO:0007669"/>
    <property type="project" value="InterPro"/>
</dbReference>
<gene>
    <name evidence="6" type="ordered locus">Sden_3159</name>
</gene>
<keyword evidence="4" id="KW-0804">Transcription</keyword>